<evidence type="ECO:0008006" key="2">
    <source>
        <dbReference type="Google" id="ProtNLM"/>
    </source>
</evidence>
<dbReference type="EMBL" id="LAZR01067857">
    <property type="protein sequence ID" value="KKK50764.1"/>
    <property type="molecule type" value="Genomic_DNA"/>
</dbReference>
<gene>
    <name evidence="1" type="ORF">LCGC14_3121750</name>
</gene>
<reference evidence="1" key="1">
    <citation type="journal article" date="2015" name="Nature">
        <title>Complex archaea that bridge the gap between prokaryotes and eukaryotes.</title>
        <authorList>
            <person name="Spang A."/>
            <person name="Saw J.H."/>
            <person name="Jorgensen S.L."/>
            <person name="Zaremba-Niedzwiedzka K."/>
            <person name="Martijn J."/>
            <person name="Lind A.E."/>
            <person name="van Eijk R."/>
            <person name="Schleper C."/>
            <person name="Guy L."/>
            <person name="Ettema T.J."/>
        </authorList>
    </citation>
    <scope>NUCLEOTIDE SEQUENCE</scope>
</reference>
<sequence length="96" mass="10981">MKQIELTQGMFALVDNDVFEELSRYKWYARKGGHTFYAMRSVYLGGGQANRKNKTVLMHRVIIGALKGQHVDHRNGDGLYNLRCNIRANFTISSMA</sequence>
<protein>
    <recommendedName>
        <fullName evidence="2">HNH nuclease domain-containing protein</fullName>
    </recommendedName>
</protein>
<dbReference type="InterPro" id="IPR044925">
    <property type="entry name" value="His-Me_finger_sf"/>
</dbReference>
<name>A0A0F8Y9I1_9ZZZZ</name>
<comment type="caution">
    <text evidence="1">The sequence shown here is derived from an EMBL/GenBank/DDBJ whole genome shotgun (WGS) entry which is preliminary data.</text>
</comment>
<accession>A0A0F8Y9I1</accession>
<dbReference type="SUPFAM" id="SSF54060">
    <property type="entry name" value="His-Me finger endonucleases"/>
    <property type="match status" value="1"/>
</dbReference>
<dbReference type="AlphaFoldDB" id="A0A0F8Y9I1"/>
<organism evidence="1">
    <name type="scientific">marine sediment metagenome</name>
    <dbReference type="NCBI Taxonomy" id="412755"/>
    <lineage>
        <taxon>unclassified sequences</taxon>
        <taxon>metagenomes</taxon>
        <taxon>ecological metagenomes</taxon>
    </lineage>
</organism>
<evidence type="ECO:0000313" key="1">
    <source>
        <dbReference type="EMBL" id="KKK50764.1"/>
    </source>
</evidence>
<proteinExistence type="predicted"/>